<protein>
    <submittedName>
        <fullName evidence="2">Uncharacterized protein</fullName>
    </submittedName>
</protein>
<accession>A0A7S3ZPE4</accession>
<organism evidence="2">
    <name type="scientific">Pelagomonas calceolata</name>
    <dbReference type="NCBI Taxonomy" id="35677"/>
    <lineage>
        <taxon>Eukaryota</taxon>
        <taxon>Sar</taxon>
        <taxon>Stramenopiles</taxon>
        <taxon>Ochrophyta</taxon>
        <taxon>Pelagophyceae</taxon>
        <taxon>Pelagomonadales</taxon>
        <taxon>Pelagomonadaceae</taxon>
        <taxon>Pelagomonas</taxon>
    </lineage>
</organism>
<dbReference type="OrthoDB" id="10679391at2759"/>
<keyword evidence="1" id="KW-0732">Signal</keyword>
<feature type="signal peptide" evidence="1">
    <location>
        <begin position="1"/>
        <end position="17"/>
    </location>
</feature>
<keyword evidence="4" id="KW-1185">Reference proteome</keyword>
<evidence type="ECO:0000256" key="1">
    <source>
        <dbReference type="SAM" id="SignalP"/>
    </source>
</evidence>
<feature type="chain" id="PRO_5036212285" evidence="1">
    <location>
        <begin position="18"/>
        <end position="879"/>
    </location>
</feature>
<dbReference type="InterPro" id="IPR011990">
    <property type="entry name" value="TPR-like_helical_dom_sf"/>
</dbReference>
<proteinExistence type="predicted"/>
<dbReference type="AlphaFoldDB" id="A0A7S3ZPE4"/>
<dbReference type="SUPFAM" id="SSF81901">
    <property type="entry name" value="HCP-like"/>
    <property type="match status" value="1"/>
</dbReference>
<evidence type="ECO:0000313" key="4">
    <source>
        <dbReference type="Proteomes" id="UP000789595"/>
    </source>
</evidence>
<dbReference type="EMBL" id="HBIW01006183">
    <property type="protein sequence ID" value="CAE0689693.1"/>
    <property type="molecule type" value="Transcribed_RNA"/>
</dbReference>
<name>A0A7S3ZPE4_9STRA</name>
<dbReference type="Proteomes" id="UP000789595">
    <property type="component" value="Unassembled WGS sequence"/>
</dbReference>
<reference evidence="2" key="1">
    <citation type="submission" date="2021-01" db="EMBL/GenBank/DDBJ databases">
        <authorList>
            <person name="Corre E."/>
            <person name="Pelletier E."/>
            <person name="Niang G."/>
            <person name="Scheremetjew M."/>
            <person name="Finn R."/>
            <person name="Kale V."/>
            <person name="Holt S."/>
            <person name="Cochrane G."/>
            <person name="Meng A."/>
            <person name="Brown T."/>
            <person name="Cohen L."/>
        </authorList>
    </citation>
    <scope>NUCLEOTIDE SEQUENCE</scope>
    <source>
        <strain evidence="2">CCMP1756</strain>
    </source>
</reference>
<dbReference type="Gene3D" id="1.25.40.10">
    <property type="entry name" value="Tetratricopeptide repeat domain"/>
    <property type="match status" value="1"/>
</dbReference>
<reference evidence="3" key="2">
    <citation type="submission" date="2021-11" db="EMBL/GenBank/DDBJ databases">
        <authorList>
            <consortium name="Genoscope - CEA"/>
            <person name="William W."/>
        </authorList>
    </citation>
    <scope>NUCLEOTIDE SEQUENCE</scope>
</reference>
<dbReference type="EMBL" id="CAKKNE010000001">
    <property type="protein sequence ID" value="CAH0365967.1"/>
    <property type="molecule type" value="Genomic_DNA"/>
</dbReference>
<gene>
    <name evidence="2" type="ORF">PCAL00307_LOCUS5128</name>
    <name evidence="3" type="ORF">PECAL_1P24330</name>
</gene>
<evidence type="ECO:0000313" key="3">
    <source>
        <dbReference type="EMBL" id="CAH0365967.1"/>
    </source>
</evidence>
<evidence type="ECO:0000313" key="2">
    <source>
        <dbReference type="EMBL" id="CAE0689693.1"/>
    </source>
</evidence>
<sequence>MLLSALCLLAAATAAAAEDLPETTSSQKSRLLVVNGLDHDAQIDVYFAGSRGEGLWSAGPPPSIKPGTMVCVASSVKAGFEFEVHVGEIDDEFVVTLSNNNARQGETYGQIDGLIRWRHTRNEDATIYLTGDEDAHAVWRDDLDEISQLAWKDGVGALFEDADRFLVRGDRTNAMRAFATARRSLGLAVATDGAAPLVWPLAVLAGVAPANNTHIPSIEDAQPLSEEGSSSYVDTIRKRALHHGCWLARLTLGSWRAHGKRGMEEDCNRACDVWTLLLRDVAPFGGGSPRRALVKTRHVNLRQAELLVDHWLRADGMATLRDDAMQQFDEVEDEEDVVAPEIIDAPAPAAPGGFFRRLLHGPDDLYDEVVFDGAPMEDGGRVIDDAGAAYLERRAVNGDGHAALQLGDAWLDGRVARRRPSAAAAARFYAEGLKSKDAHASADSAAALAELWLGGHDGVPARLSKALEILETSASTPLGDHLLGHLYDVIDMPPRLPNRSLAIQRWERAVEQHHADSFVSLARALRDTDPERASALLSDALKEGDSLTAALLLSQMHLRGLLDGDWELHTTNLEEMRCSRAREVLEEGIQQAWDAALPGFGVGDAVAAGRAAWETSTWFSSTSKAEEDLYTDDVQGDDLLEALRTRVDARNDRRLKDHTSGLNAPARARGAYRMLATLGEAGLGAAHVNAGFVLERLGRGNPALLKRAKWHYEQTLAGRETNSSEIARAARKLEFAEARRALASCRRDGWAGACDQTCAQDDSLFEAAKRGSEWAALESALDAYRGGAYRRATVLASDCSYRFVWPHRVPCALVAALLSARAMVLDLSWYVTWARRDRLRHTDQTVDELLAEFAPEVPQLQGKTREERVRSLWAALGHN</sequence>